<dbReference type="InterPro" id="IPR000847">
    <property type="entry name" value="LysR_HTH_N"/>
</dbReference>
<dbReference type="Gene3D" id="3.40.190.290">
    <property type="match status" value="1"/>
</dbReference>
<dbReference type="PROSITE" id="PS50931">
    <property type="entry name" value="HTH_LYSR"/>
    <property type="match status" value="1"/>
</dbReference>
<dbReference type="PRINTS" id="PR00039">
    <property type="entry name" value="HTHLYSR"/>
</dbReference>
<comment type="similarity">
    <text evidence="1">Belongs to the LysR transcriptional regulatory family.</text>
</comment>
<feature type="domain" description="HTH lysR-type" evidence="5">
    <location>
        <begin position="6"/>
        <end position="63"/>
    </location>
</feature>
<keyword evidence="3 6" id="KW-0238">DNA-binding</keyword>
<evidence type="ECO:0000256" key="3">
    <source>
        <dbReference type="ARBA" id="ARBA00023125"/>
    </source>
</evidence>
<name>A0A369CIS9_9GAMM</name>
<dbReference type="Pfam" id="PF03466">
    <property type="entry name" value="LysR_substrate"/>
    <property type="match status" value="1"/>
</dbReference>
<reference evidence="6 7" key="1">
    <citation type="submission" date="2018-07" db="EMBL/GenBank/DDBJ databases">
        <title>Genomic Encyclopedia of Type Strains, Phase IV (KMG-IV): sequencing the most valuable type-strain genomes for metagenomic binning, comparative biology and taxonomic classification.</title>
        <authorList>
            <person name="Goeker M."/>
        </authorList>
    </citation>
    <scope>NUCLEOTIDE SEQUENCE [LARGE SCALE GENOMIC DNA]</scope>
    <source>
        <strain evidence="6 7">DSM 26407</strain>
    </source>
</reference>
<dbReference type="InterPro" id="IPR036390">
    <property type="entry name" value="WH_DNA-bd_sf"/>
</dbReference>
<dbReference type="SUPFAM" id="SSF53850">
    <property type="entry name" value="Periplasmic binding protein-like II"/>
    <property type="match status" value="1"/>
</dbReference>
<dbReference type="GO" id="GO:0003700">
    <property type="term" value="F:DNA-binding transcription factor activity"/>
    <property type="evidence" value="ECO:0007669"/>
    <property type="project" value="InterPro"/>
</dbReference>
<accession>A0A369CIS9</accession>
<dbReference type="SUPFAM" id="SSF46785">
    <property type="entry name" value="Winged helix' DNA-binding domain"/>
    <property type="match status" value="1"/>
</dbReference>
<dbReference type="OrthoDB" id="6988449at2"/>
<dbReference type="GO" id="GO:0000976">
    <property type="term" value="F:transcription cis-regulatory region binding"/>
    <property type="evidence" value="ECO:0007669"/>
    <property type="project" value="TreeGrafter"/>
</dbReference>
<dbReference type="AlphaFoldDB" id="A0A369CIS9"/>
<keyword evidence="2" id="KW-0805">Transcription regulation</keyword>
<dbReference type="RefSeq" id="WP_114278426.1">
    <property type="nucleotide sequence ID" value="NZ_QPJY01000001.1"/>
</dbReference>
<keyword evidence="7" id="KW-1185">Reference proteome</keyword>
<dbReference type="Pfam" id="PF00126">
    <property type="entry name" value="HTH_1"/>
    <property type="match status" value="1"/>
</dbReference>
<dbReference type="Gene3D" id="1.10.10.10">
    <property type="entry name" value="Winged helix-like DNA-binding domain superfamily/Winged helix DNA-binding domain"/>
    <property type="match status" value="1"/>
</dbReference>
<evidence type="ECO:0000259" key="5">
    <source>
        <dbReference type="PROSITE" id="PS50931"/>
    </source>
</evidence>
<dbReference type="PANTHER" id="PTHR30126:SF88">
    <property type="entry name" value="TRANSCRIPTIONAL REGULATOR-RELATED"/>
    <property type="match status" value="1"/>
</dbReference>
<evidence type="ECO:0000313" key="7">
    <source>
        <dbReference type="Proteomes" id="UP000252707"/>
    </source>
</evidence>
<dbReference type="EMBL" id="QPJY01000001">
    <property type="protein sequence ID" value="RCX33603.1"/>
    <property type="molecule type" value="Genomic_DNA"/>
</dbReference>
<sequence>MPSPKVTLDQWRTLAAVVDHGGFAQAAERLHRSQSSISYTVAKLQEQLGMQLLVTEGRRSRITPAGTLLLERARALVDEAARLEQLAHNVEAGWEPEIRLVVDAAFPGDVLMRGLRAFAPRSRGSHVRLEEVILSGADEALQEGLADLAIGSRVPPGFLGDTLLEIEFVAVAHPDHPLHLLGRPLTQTDLKRELQVVIRDSGQRQPRDVGWLGPELRWTVTHFDTALSAVRNGLGFGWLPRHQVAALLGGGDLLPLPLRQGAVYRSPLYLIPGHPDRPGPATLELADCLRAACAATDAP</sequence>
<evidence type="ECO:0000256" key="4">
    <source>
        <dbReference type="ARBA" id="ARBA00023163"/>
    </source>
</evidence>
<comment type="caution">
    <text evidence="6">The sequence shown here is derived from an EMBL/GenBank/DDBJ whole genome shotgun (WGS) entry which is preliminary data.</text>
</comment>
<evidence type="ECO:0000313" key="6">
    <source>
        <dbReference type="EMBL" id="RCX33603.1"/>
    </source>
</evidence>
<dbReference type="InterPro" id="IPR005119">
    <property type="entry name" value="LysR_subst-bd"/>
</dbReference>
<dbReference type="PANTHER" id="PTHR30126">
    <property type="entry name" value="HTH-TYPE TRANSCRIPTIONAL REGULATOR"/>
    <property type="match status" value="1"/>
</dbReference>
<evidence type="ECO:0000256" key="2">
    <source>
        <dbReference type="ARBA" id="ARBA00023015"/>
    </source>
</evidence>
<dbReference type="InterPro" id="IPR036388">
    <property type="entry name" value="WH-like_DNA-bd_sf"/>
</dbReference>
<gene>
    <name evidence="6" type="ORF">DFQ59_101910</name>
</gene>
<keyword evidence="4" id="KW-0804">Transcription</keyword>
<dbReference type="Proteomes" id="UP000252707">
    <property type="component" value="Unassembled WGS sequence"/>
</dbReference>
<evidence type="ECO:0000256" key="1">
    <source>
        <dbReference type="ARBA" id="ARBA00009437"/>
    </source>
</evidence>
<organism evidence="6 7">
    <name type="scientific">Thioalbus denitrificans</name>
    <dbReference type="NCBI Taxonomy" id="547122"/>
    <lineage>
        <taxon>Bacteria</taxon>
        <taxon>Pseudomonadati</taxon>
        <taxon>Pseudomonadota</taxon>
        <taxon>Gammaproteobacteria</taxon>
        <taxon>Chromatiales</taxon>
        <taxon>Ectothiorhodospiraceae</taxon>
        <taxon>Thioalbus</taxon>
    </lineage>
</organism>
<protein>
    <submittedName>
        <fullName evidence="6">DNA-binding transcriptional LysR family regulator</fullName>
    </submittedName>
</protein>
<proteinExistence type="inferred from homology"/>